<evidence type="ECO:0000313" key="4">
    <source>
        <dbReference type="EMBL" id="VEG27389.1"/>
    </source>
</evidence>
<dbReference type="Gene3D" id="3.40.50.1700">
    <property type="entry name" value="Glycoside hydrolase family 3 C-terminal domain"/>
    <property type="match status" value="1"/>
</dbReference>
<dbReference type="SUPFAM" id="SSF51445">
    <property type="entry name" value="(Trans)glycosidases"/>
    <property type="match status" value="1"/>
</dbReference>
<accession>A0A448HFS6</accession>
<dbReference type="Pfam" id="PF14310">
    <property type="entry name" value="Fn3-like"/>
    <property type="match status" value="1"/>
</dbReference>
<dbReference type="InterPro" id="IPR026891">
    <property type="entry name" value="Fn3-like"/>
</dbReference>
<keyword evidence="2 4" id="KW-0378">Hydrolase</keyword>
<evidence type="ECO:0000313" key="5">
    <source>
        <dbReference type="Proteomes" id="UP000266895"/>
    </source>
</evidence>
<feature type="domain" description="Fibronectin type III-like" evidence="3">
    <location>
        <begin position="317"/>
        <end position="388"/>
    </location>
</feature>
<keyword evidence="5" id="KW-1185">Reference proteome</keyword>
<dbReference type="EC" id="3.2.1.21" evidence="4"/>
<dbReference type="PANTHER" id="PTHR42715:SF10">
    <property type="entry name" value="BETA-GLUCOSIDASE"/>
    <property type="match status" value="1"/>
</dbReference>
<dbReference type="EMBL" id="LR134350">
    <property type="protein sequence ID" value="VEG27389.1"/>
    <property type="molecule type" value="Genomic_DNA"/>
</dbReference>
<gene>
    <name evidence="4" type="primary">bglB_1</name>
    <name evidence="4" type="ORF">NCTC11636_01007</name>
</gene>
<dbReference type="InterPro" id="IPR002772">
    <property type="entry name" value="Glyco_hydro_3_C"/>
</dbReference>
<evidence type="ECO:0000256" key="2">
    <source>
        <dbReference type="ARBA" id="ARBA00022801"/>
    </source>
</evidence>
<dbReference type="SUPFAM" id="SSF52279">
    <property type="entry name" value="Beta-D-glucan exohydrolase, C-terminal domain"/>
    <property type="match status" value="1"/>
</dbReference>
<dbReference type="Proteomes" id="UP000266895">
    <property type="component" value="Chromosome"/>
</dbReference>
<evidence type="ECO:0000256" key="1">
    <source>
        <dbReference type="ARBA" id="ARBA00005336"/>
    </source>
</evidence>
<dbReference type="InterPro" id="IPR036881">
    <property type="entry name" value="Glyco_hydro_3_C_sf"/>
</dbReference>
<dbReference type="InterPro" id="IPR001764">
    <property type="entry name" value="Glyco_hydro_3_N"/>
</dbReference>
<protein>
    <submittedName>
        <fullName evidence="4">Thermostable beta-glucosidase B</fullName>
        <ecNumber evidence="4">3.2.1.21</ecNumber>
    </submittedName>
</protein>
<organism evidence="4 5">
    <name type="scientific">Actinomyces howellii</name>
    <dbReference type="NCBI Taxonomy" id="52771"/>
    <lineage>
        <taxon>Bacteria</taxon>
        <taxon>Bacillati</taxon>
        <taxon>Actinomycetota</taxon>
        <taxon>Actinomycetes</taxon>
        <taxon>Actinomycetales</taxon>
        <taxon>Actinomycetaceae</taxon>
        <taxon>Actinomyces</taxon>
    </lineage>
</organism>
<comment type="similarity">
    <text evidence="1">Belongs to the glycosyl hydrolase 3 family.</text>
</comment>
<evidence type="ECO:0000259" key="3">
    <source>
        <dbReference type="SMART" id="SM01217"/>
    </source>
</evidence>
<reference evidence="4 5" key="1">
    <citation type="submission" date="2018-12" db="EMBL/GenBank/DDBJ databases">
        <authorList>
            <consortium name="Pathogen Informatics"/>
        </authorList>
    </citation>
    <scope>NUCLEOTIDE SEQUENCE [LARGE SCALE GENOMIC DNA]</scope>
    <source>
        <strain evidence="4 5">NCTC11636</strain>
    </source>
</reference>
<dbReference type="InterPro" id="IPR050288">
    <property type="entry name" value="Cellulose_deg_GH3"/>
</dbReference>
<dbReference type="KEGG" id="ahw:NCTC11636_01007"/>
<dbReference type="Gene3D" id="2.60.40.10">
    <property type="entry name" value="Immunoglobulins"/>
    <property type="match status" value="1"/>
</dbReference>
<dbReference type="InterPro" id="IPR017853">
    <property type="entry name" value="GH"/>
</dbReference>
<dbReference type="InterPro" id="IPR013783">
    <property type="entry name" value="Ig-like_fold"/>
</dbReference>
<name>A0A448HFS6_9ACTO</name>
<dbReference type="PRINTS" id="PR00133">
    <property type="entry name" value="GLHYDRLASE3"/>
</dbReference>
<dbReference type="GO" id="GO:0005975">
    <property type="term" value="P:carbohydrate metabolic process"/>
    <property type="evidence" value="ECO:0007669"/>
    <property type="project" value="InterPro"/>
</dbReference>
<proteinExistence type="inferred from homology"/>
<dbReference type="Pfam" id="PF00933">
    <property type="entry name" value="Glyco_hydro_3"/>
    <property type="match status" value="1"/>
</dbReference>
<dbReference type="Gene3D" id="3.20.20.300">
    <property type="entry name" value="Glycoside hydrolase, family 3, N-terminal domain"/>
    <property type="match status" value="1"/>
</dbReference>
<dbReference type="Pfam" id="PF01915">
    <property type="entry name" value="Glyco_hydro_3_C"/>
    <property type="match status" value="1"/>
</dbReference>
<dbReference type="InterPro" id="IPR036962">
    <property type="entry name" value="Glyco_hydro_3_N_sf"/>
</dbReference>
<dbReference type="PANTHER" id="PTHR42715">
    <property type="entry name" value="BETA-GLUCOSIDASE"/>
    <property type="match status" value="1"/>
</dbReference>
<sequence length="817" mass="87384">MESRPDLAPHEAAHLAVVRQLAPQCMVLLRSDGTFPLSAPGTVALYGSGARRTLKGGTGSGDVNSRHVSTIEEAMTAAGFTITTTEWLDAYDALHARAREEFLDRLRTEAAQEGVPAVIHGMGAVMPEPEHDMPLSGEGEAAVYVLSRVSGEGNDRRAQPGDVLLTDAEVRDILELDARFERFLLVLNVGGVVDLGPVAHVRNILLLSQLGAPVGEAFTDVLLGRAYPSGRLSTTWAPWDSYGGVGEFGHPDDTRYTEGVYVGYRYFDSVGAQPLFPFGHGLGYTTFALGAAEVALDGSALTVRTEVTNTGARPGREVVQVYVSVPAGRLDQPFQVLAGFAKTDELAPGASQELAVAVDLADLASFDAASGQTVLEAGDYLVRLGTSSRDTDPVAVLELDERAVVRVVHDALGDPGFTDWMPTSPVAVEVPDDLPRLRLDPGCLRRRDDGEAVELSEELSFVAELSDEELSYLVLGDYRTGGESQSIVGAASQTVVGAAGQTTTRVPGLASLIMADGPAGLRLAAEYGVDDDGAFPLGPSVPADFLELWDEEASEVLGDIIGADSQDRAPTSIHHQWATAIPIGTAIAQSWNPDLAERLGELVGAEMEHFGVHLWLAPAFNLHRSILCGRNFEYLSEDPLLAGRLAAAITRGVQSRPGRGVTIKHVAANNQETNRLNSNSLVSRRALRDLYLRGFEIVVREAGPHALMTSYNLINGVHASESHDLNEVVLRQEWGYQGLIMTDWVVHGMARHDLTHPPATAAPTVKAGNELFMPGSEADRQGVLAALDGQGETVLTRAELELQAARVVRAVWRLAGR</sequence>
<keyword evidence="4" id="KW-0326">Glycosidase</keyword>
<dbReference type="AlphaFoldDB" id="A0A448HFS6"/>
<dbReference type="SMART" id="SM01217">
    <property type="entry name" value="Fn3_like"/>
    <property type="match status" value="1"/>
</dbReference>
<dbReference type="GO" id="GO:0008422">
    <property type="term" value="F:beta-glucosidase activity"/>
    <property type="evidence" value="ECO:0007669"/>
    <property type="project" value="UniProtKB-EC"/>
</dbReference>